<dbReference type="PATRIC" id="fig|1150469.3.peg.1051"/>
<comment type="similarity">
    <text evidence="5 12">In the C-terminal section; belongs to the HTP reductase family.</text>
</comment>
<feature type="binding site" evidence="15">
    <location>
        <position position="85"/>
    </location>
    <ligand>
        <name>Zn(2+)</name>
        <dbReference type="ChEBI" id="CHEBI:29105"/>
        <note>catalytic</note>
    </ligand>
</feature>
<feature type="binding site" evidence="14">
    <location>
        <position position="169"/>
    </location>
    <ligand>
        <name>NADP(+)</name>
        <dbReference type="ChEBI" id="CHEBI:58349"/>
    </ligand>
</feature>
<evidence type="ECO:0000256" key="6">
    <source>
        <dbReference type="ARBA" id="ARBA00022619"/>
    </source>
</evidence>
<evidence type="ECO:0000256" key="14">
    <source>
        <dbReference type="PIRSR" id="PIRSR006769-2"/>
    </source>
</evidence>
<dbReference type="InterPro" id="IPR002125">
    <property type="entry name" value="CMP_dCMP_dom"/>
</dbReference>
<evidence type="ECO:0000256" key="9">
    <source>
        <dbReference type="ARBA" id="ARBA00022857"/>
    </source>
</evidence>
<dbReference type="CDD" id="cd01284">
    <property type="entry name" value="Riboflavin_deaminase-reductase"/>
    <property type="match status" value="1"/>
</dbReference>
<evidence type="ECO:0000313" key="18">
    <source>
        <dbReference type="Proteomes" id="UP000033220"/>
    </source>
</evidence>
<evidence type="ECO:0000256" key="11">
    <source>
        <dbReference type="ARBA" id="ARBA00023268"/>
    </source>
</evidence>
<comment type="pathway">
    <text evidence="2 12">Cofactor biosynthesis; riboflavin biosynthesis; 5-amino-6-(D-ribitylamino)uracil from GTP: step 2/4.</text>
</comment>
<comment type="function">
    <text evidence="1 12">Converts 2,5-diamino-6-(ribosylamino)-4(3h)-pyrimidinone 5'-phosphate into 5-amino-6-(ribosylamino)-2,4(1h,3h)-pyrimidinedione 5'-phosphate.</text>
</comment>
<dbReference type="GO" id="GO:0008270">
    <property type="term" value="F:zinc ion binding"/>
    <property type="evidence" value="ECO:0007669"/>
    <property type="project" value="InterPro"/>
</dbReference>
<dbReference type="eggNOG" id="COG0117">
    <property type="taxonomic scope" value="Bacteria"/>
</dbReference>
<comment type="catalytic activity">
    <reaction evidence="12">
        <text>2,5-diamino-6-hydroxy-4-(5-phosphoribosylamino)-pyrimidine + H2O + H(+) = 5-amino-6-(5-phospho-D-ribosylamino)uracil + NH4(+)</text>
        <dbReference type="Rhea" id="RHEA:21868"/>
        <dbReference type="ChEBI" id="CHEBI:15377"/>
        <dbReference type="ChEBI" id="CHEBI:15378"/>
        <dbReference type="ChEBI" id="CHEBI:28938"/>
        <dbReference type="ChEBI" id="CHEBI:58453"/>
        <dbReference type="ChEBI" id="CHEBI:58614"/>
        <dbReference type="EC" id="3.5.4.26"/>
    </reaction>
</comment>
<name>H6SRL3_PARPM</name>
<keyword evidence="8 12" id="KW-0862">Zinc</keyword>
<proteinExistence type="inferred from homology"/>
<dbReference type="NCBIfam" id="TIGR00227">
    <property type="entry name" value="ribD_Cterm"/>
    <property type="match status" value="1"/>
</dbReference>
<dbReference type="EC" id="1.1.1.193" evidence="12"/>
<feature type="binding site" evidence="14">
    <location>
        <position position="197"/>
    </location>
    <ligand>
        <name>NADP(+)</name>
        <dbReference type="ChEBI" id="CHEBI:58349"/>
    </ligand>
</feature>
<keyword evidence="6 12" id="KW-0686">Riboflavin biosynthesis</keyword>
<dbReference type="SUPFAM" id="SSF53927">
    <property type="entry name" value="Cytidine deaminase-like"/>
    <property type="match status" value="1"/>
</dbReference>
<evidence type="ECO:0000256" key="5">
    <source>
        <dbReference type="ARBA" id="ARBA00007417"/>
    </source>
</evidence>
<comment type="similarity">
    <text evidence="4 12">In the N-terminal section; belongs to the cytidine and deoxycytidylate deaminase family.</text>
</comment>
<dbReference type="SUPFAM" id="SSF53597">
    <property type="entry name" value="Dihydrofolate reductase-like"/>
    <property type="match status" value="1"/>
</dbReference>
<protein>
    <recommendedName>
        <fullName evidence="12">Riboflavin biosynthesis protein RibD</fullName>
    </recommendedName>
    <domain>
        <recommendedName>
            <fullName evidence="12">Diaminohydroxyphosphoribosylaminopyrimidine deaminase</fullName>
            <shortName evidence="12">DRAP deaminase</shortName>
            <ecNumber evidence="12">3.5.4.26</ecNumber>
        </recommendedName>
        <alternativeName>
            <fullName evidence="12">Riboflavin-specific deaminase</fullName>
        </alternativeName>
    </domain>
    <domain>
        <recommendedName>
            <fullName evidence="12">5-amino-6-(5-phosphoribosylamino)uracil reductase</fullName>
            <ecNumber evidence="12">1.1.1.193</ecNumber>
        </recommendedName>
        <alternativeName>
            <fullName evidence="12">HTP reductase</fullName>
        </alternativeName>
    </domain>
</protein>
<dbReference type="InterPro" id="IPR011549">
    <property type="entry name" value="RibD_C"/>
</dbReference>
<dbReference type="EC" id="3.5.4.26" evidence="12"/>
<dbReference type="InterPro" id="IPR024072">
    <property type="entry name" value="DHFR-like_dom_sf"/>
</dbReference>
<evidence type="ECO:0000256" key="2">
    <source>
        <dbReference type="ARBA" id="ARBA00004882"/>
    </source>
</evidence>
<dbReference type="STRING" id="1150469.RSPPHO_00916"/>
<feature type="binding site" evidence="14">
    <location>
        <begin position="300"/>
        <end position="306"/>
    </location>
    <ligand>
        <name>NADP(+)</name>
        <dbReference type="ChEBI" id="CHEBI:58349"/>
    </ligand>
</feature>
<evidence type="ECO:0000256" key="8">
    <source>
        <dbReference type="ARBA" id="ARBA00022833"/>
    </source>
</evidence>
<dbReference type="GO" id="GO:0009231">
    <property type="term" value="P:riboflavin biosynthetic process"/>
    <property type="evidence" value="ECO:0007669"/>
    <property type="project" value="UniProtKB-UniPathway"/>
</dbReference>
<feature type="binding site" evidence="14">
    <location>
        <position position="205"/>
    </location>
    <ligand>
        <name>substrate</name>
    </ligand>
</feature>
<accession>H6SRL3</accession>
<sequence>MLDDQAMRAALGLAARGLGRVWPNPAVGCVLLDAQERVAGRGWTQPGGRPHAERVALDQAGERARGGTAYVTLEPCSHYGQTPPCAEALIAAGVARVVVALGDPDPRVNGRGLARLRAAGVVVETGLREAEARELALGFLLHRTQGRPLVTLKVAASLDGRIATARGESQWITGPEARAVGHGLRATHDAIAVGLATVRADDPVLTCRLPGLEERSPVRVVFDARLDLPLTSRLAQEARLGPPVWVVGTPAADPARRAALEALGLRVLGVAADDQGRPRIDKALEVLADLGVTRLLVEGGARLSAAFLAARRVDRLAWFTAPKLLGGDALAAVAPFGVDRLADCALFEPQGCGFLGADRLDILALPEGVTSACLPASLPT</sequence>
<reference evidence="17 18" key="1">
    <citation type="submission" date="2012-02" db="EMBL/GenBank/DDBJ databases">
        <title>Shotgun genome sequence of Phaeospirillum photometricum DSM 122.</title>
        <authorList>
            <person name="Duquesne K."/>
            <person name="Sturgis J."/>
        </authorList>
    </citation>
    <scope>NUCLEOTIDE SEQUENCE [LARGE SCALE GENOMIC DNA]</scope>
    <source>
        <strain evidence="18">DSM122</strain>
    </source>
</reference>
<dbReference type="NCBIfam" id="TIGR00326">
    <property type="entry name" value="eubact_ribD"/>
    <property type="match status" value="1"/>
</dbReference>
<feature type="binding site" evidence="15">
    <location>
        <position position="76"/>
    </location>
    <ligand>
        <name>Zn(2+)</name>
        <dbReference type="ChEBI" id="CHEBI:29105"/>
        <note>catalytic</note>
    </ligand>
</feature>
<evidence type="ECO:0000256" key="4">
    <source>
        <dbReference type="ARBA" id="ARBA00005259"/>
    </source>
</evidence>
<dbReference type="PIRSF" id="PIRSF006769">
    <property type="entry name" value="RibD"/>
    <property type="match status" value="1"/>
</dbReference>
<dbReference type="Gene3D" id="3.40.140.10">
    <property type="entry name" value="Cytidine Deaminase, domain 2"/>
    <property type="match status" value="1"/>
</dbReference>
<dbReference type="HOGENOM" id="CLU_036590_1_1_5"/>
<dbReference type="EMBL" id="HE663493">
    <property type="protein sequence ID" value="CCG07542.1"/>
    <property type="molecule type" value="Genomic_DNA"/>
</dbReference>
<keyword evidence="7 12" id="KW-0479">Metal-binding</keyword>
<evidence type="ECO:0000256" key="13">
    <source>
        <dbReference type="PIRSR" id="PIRSR006769-1"/>
    </source>
</evidence>
<dbReference type="AlphaFoldDB" id="H6SRL3"/>
<dbReference type="Pfam" id="PF00383">
    <property type="entry name" value="dCMP_cyt_deam_1"/>
    <property type="match status" value="1"/>
</dbReference>
<comment type="catalytic activity">
    <reaction evidence="12">
        <text>5-amino-6-(5-phospho-D-ribitylamino)uracil + NADP(+) = 5-amino-6-(5-phospho-D-ribosylamino)uracil + NADPH + H(+)</text>
        <dbReference type="Rhea" id="RHEA:17845"/>
        <dbReference type="ChEBI" id="CHEBI:15378"/>
        <dbReference type="ChEBI" id="CHEBI:57783"/>
        <dbReference type="ChEBI" id="CHEBI:58349"/>
        <dbReference type="ChEBI" id="CHEBI:58421"/>
        <dbReference type="ChEBI" id="CHEBI:58453"/>
        <dbReference type="EC" id="1.1.1.193"/>
    </reaction>
</comment>
<dbReference type="KEGG" id="rpm:RSPPHO_00916"/>
<dbReference type="GO" id="GO:0050661">
    <property type="term" value="F:NADP binding"/>
    <property type="evidence" value="ECO:0007669"/>
    <property type="project" value="InterPro"/>
</dbReference>
<keyword evidence="18" id="KW-1185">Reference proteome</keyword>
<dbReference type="GO" id="GO:0008703">
    <property type="term" value="F:5-amino-6-(5-phosphoribosylamino)uracil reductase activity"/>
    <property type="evidence" value="ECO:0007669"/>
    <property type="project" value="UniProtKB-EC"/>
</dbReference>
<feature type="active site" description="Proton donor" evidence="13">
    <location>
        <position position="53"/>
    </location>
</feature>
<feature type="binding site" evidence="14">
    <location>
        <position position="171"/>
    </location>
    <ligand>
        <name>NADP(+)</name>
        <dbReference type="ChEBI" id="CHEBI:58349"/>
    </ligand>
</feature>
<dbReference type="GO" id="GO:0008835">
    <property type="term" value="F:diaminohydroxyphosphoribosylaminopyrimidine deaminase activity"/>
    <property type="evidence" value="ECO:0007669"/>
    <property type="project" value="UniProtKB-EC"/>
</dbReference>
<dbReference type="Pfam" id="PF01872">
    <property type="entry name" value="RibD_C"/>
    <property type="match status" value="1"/>
</dbReference>
<evidence type="ECO:0000256" key="7">
    <source>
        <dbReference type="ARBA" id="ARBA00022723"/>
    </source>
</evidence>
<dbReference type="Gene3D" id="3.40.430.10">
    <property type="entry name" value="Dihydrofolate Reductase, subunit A"/>
    <property type="match status" value="1"/>
</dbReference>
<keyword evidence="9 12" id="KW-0521">NADP</keyword>
<evidence type="ECO:0000256" key="12">
    <source>
        <dbReference type="PIRNR" id="PIRNR006769"/>
    </source>
</evidence>
<comment type="pathway">
    <text evidence="3 12">Cofactor biosynthesis; riboflavin biosynthesis; 5-amino-6-(D-ribitylamino)uracil from GTP: step 3/4.</text>
</comment>
<dbReference type="Proteomes" id="UP000033220">
    <property type="component" value="Chromosome DSM 122"/>
</dbReference>
<feature type="binding site" evidence="14">
    <location>
        <position position="298"/>
    </location>
    <ligand>
        <name>substrate</name>
    </ligand>
</feature>
<evidence type="ECO:0000313" key="17">
    <source>
        <dbReference type="EMBL" id="CCG07542.1"/>
    </source>
</evidence>
<keyword evidence="11" id="KW-0511">Multifunctional enzyme</keyword>
<dbReference type="InterPro" id="IPR016193">
    <property type="entry name" value="Cytidine_deaminase-like"/>
</dbReference>
<organism evidence="17 18">
    <name type="scientific">Pararhodospirillum photometricum DSM 122</name>
    <dbReference type="NCBI Taxonomy" id="1150469"/>
    <lineage>
        <taxon>Bacteria</taxon>
        <taxon>Pseudomonadati</taxon>
        <taxon>Pseudomonadota</taxon>
        <taxon>Alphaproteobacteria</taxon>
        <taxon>Rhodospirillales</taxon>
        <taxon>Rhodospirillaceae</taxon>
        <taxon>Pararhodospirillum</taxon>
    </lineage>
</organism>
<feature type="domain" description="CMP/dCMP-type deaminase" evidence="16">
    <location>
        <begin position="1"/>
        <end position="124"/>
    </location>
</feature>
<dbReference type="InterPro" id="IPR016192">
    <property type="entry name" value="APOBEC/CMP_deaminase_Zn-bd"/>
</dbReference>
<evidence type="ECO:0000256" key="10">
    <source>
        <dbReference type="ARBA" id="ARBA00023002"/>
    </source>
</evidence>
<feature type="binding site" evidence="14">
    <location>
        <position position="185"/>
    </location>
    <ligand>
        <name>substrate</name>
    </ligand>
</feature>
<dbReference type="InterPro" id="IPR050765">
    <property type="entry name" value="Riboflavin_Biosynth_HTPR"/>
</dbReference>
<evidence type="ECO:0000256" key="3">
    <source>
        <dbReference type="ARBA" id="ARBA00004910"/>
    </source>
</evidence>
<dbReference type="UniPathway" id="UPA00275">
    <property type="reaction ID" value="UER00401"/>
</dbReference>
<feature type="binding site" evidence="14">
    <location>
        <position position="208"/>
    </location>
    <ligand>
        <name>substrate</name>
    </ligand>
</feature>
<feature type="binding site" evidence="14">
    <location>
        <position position="201"/>
    </location>
    <ligand>
        <name>NADP(+)</name>
        <dbReference type="ChEBI" id="CHEBI:58349"/>
    </ligand>
</feature>
<gene>
    <name evidence="17" type="ORF">RSPPHO_00916</name>
</gene>
<dbReference type="PANTHER" id="PTHR38011">
    <property type="entry name" value="DIHYDROFOLATE REDUCTASE FAMILY PROTEIN (AFU_ORTHOLOGUE AFUA_8G06820)"/>
    <property type="match status" value="1"/>
</dbReference>
<comment type="cofactor">
    <cofactor evidence="12 15">
        <name>Zn(2+)</name>
        <dbReference type="ChEBI" id="CHEBI:29105"/>
    </cofactor>
    <text evidence="12 15">Binds 1 zinc ion.</text>
</comment>
<dbReference type="PROSITE" id="PS00903">
    <property type="entry name" value="CYT_DCMP_DEAMINASES_1"/>
    <property type="match status" value="1"/>
</dbReference>
<evidence type="ECO:0000259" key="16">
    <source>
        <dbReference type="PROSITE" id="PS51747"/>
    </source>
</evidence>
<evidence type="ECO:0000256" key="1">
    <source>
        <dbReference type="ARBA" id="ARBA00002151"/>
    </source>
</evidence>
<keyword evidence="10 12" id="KW-0560">Oxidoreductase</keyword>
<feature type="binding site" evidence="15">
    <location>
        <position position="51"/>
    </location>
    <ligand>
        <name>Zn(2+)</name>
        <dbReference type="ChEBI" id="CHEBI:29105"/>
        <note>catalytic</note>
    </ligand>
</feature>
<dbReference type="InterPro" id="IPR004794">
    <property type="entry name" value="Eubact_RibD"/>
</dbReference>
<dbReference type="eggNOG" id="COG1985">
    <property type="taxonomic scope" value="Bacteria"/>
</dbReference>
<feature type="binding site" evidence="14">
    <location>
        <position position="155"/>
    </location>
    <ligand>
        <name>NADP(+)</name>
        <dbReference type="ChEBI" id="CHEBI:58349"/>
    </ligand>
</feature>
<dbReference type="PROSITE" id="PS51747">
    <property type="entry name" value="CYT_DCMP_DEAMINASES_2"/>
    <property type="match status" value="1"/>
</dbReference>
<dbReference type="PANTHER" id="PTHR38011:SF7">
    <property type="entry name" value="2,5-DIAMINO-6-RIBOSYLAMINO-4(3H)-PYRIMIDINONE 5'-PHOSPHATE REDUCTASE"/>
    <property type="match status" value="1"/>
</dbReference>
<evidence type="ECO:0000256" key="15">
    <source>
        <dbReference type="PIRSR" id="PIRSR006769-3"/>
    </source>
</evidence>
<keyword evidence="12 17" id="KW-0378">Hydrolase</keyword>
<dbReference type="InterPro" id="IPR002734">
    <property type="entry name" value="RibDG_C"/>
</dbReference>